<gene>
    <name evidence="2" type="ORF">SAMN04490355_10181</name>
</gene>
<reference evidence="3" key="1">
    <citation type="submission" date="2016-10" db="EMBL/GenBank/DDBJ databases">
        <authorList>
            <person name="Varghese N."/>
            <person name="Submissions S."/>
        </authorList>
    </citation>
    <scope>NUCLEOTIDE SEQUENCE [LARGE SCALE GENOMIC DNA]</scope>
    <source>
        <strain evidence="3">DSM 13327</strain>
    </source>
</reference>
<accession>A0A1I4KJE6</accession>
<keyword evidence="1" id="KW-0472">Membrane</keyword>
<keyword evidence="1" id="KW-1133">Transmembrane helix</keyword>
<proteinExistence type="predicted"/>
<dbReference type="AlphaFoldDB" id="A0A1I4KJE6"/>
<keyword evidence="1" id="KW-0812">Transmembrane</keyword>
<feature type="transmembrane region" description="Helical" evidence="1">
    <location>
        <begin position="15"/>
        <end position="35"/>
    </location>
</feature>
<organism evidence="2 3">
    <name type="scientific">Pelosinus propionicus DSM 13327</name>
    <dbReference type="NCBI Taxonomy" id="1123291"/>
    <lineage>
        <taxon>Bacteria</taxon>
        <taxon>Bacillati</taxon>
        <taxon>Bacillota</taxon>
        <taxon>Negativicutes</taxon>
        <taxon>Selenomonadales</taxon>
        <taxon>Sporomusaceae</taxon>
        <taxon>Pelosinus</taxon>
    </lineage>
</organism>
<name>A0A1I4KJE6_9FIRM</name>
<sequence>MTHKNKEFEWKNNPIVVFAGVLAVYTAGNSIITLFS</sequence>
<protein>
    <submittedName>
        <fullName evidence="2">Uncharacterized protein</fullName>
    </submittedName>
</protein>
<evidence type="ECO:0000256" key="1">
    <source>
        <dbReference type="SAM" id="Phobius"/>
    </source>
</evidence>
<dbReference type="EMBL" id="FOTS01000018">
    <property type="protein sequence ID" value="SFL78761.1"/>
    <property type="molecule type" value="Genomic_DNA"/>
</dbReference>
<evidence type="ECO:0000313" key="2">
    <source>
        <dbReference type="EMBL" id="SFL78761.1"/>
    </source>
</evidence>
<evidence type="ECO:0000313" key="3">
    <source>
        <dbReference type="Proteomes" id="UP000199520"/>
    </source>
</evidence>
<keyword evidence="3" id="KW-1185">Reference proteome</keyword>
<dbReference type="Proteomes" id="UP000199520">
    <property type="component" value="Unassembled WGS sequence"/>
</dbReference>